<evidence type="ECO:0000256" key="4">
    <source>
        <dbReference type="ARBA" id="ARBA00022485"/>
    </source>
</evidence>
<evidence type="ECO:0000256" key="13">
    <source>
        <dbReference type="SAM" id="MobiDB-lite"/>
    </source>
</evidence>
<dbReference type="PANTHER" id="PTHR32439:SF0">
    <property type="entry name" value="FERREDOXIN--NITRITE REDUCTASE, CHLOROPLASTIC"/>
    <property type="match status" value="1"/>
</dbReference>
<evidence type="ECO:0000256" key="9">
    <source>
        <dbReference type="ARBA" id="ARBA00023014"/>
    </source>
</evidence>
<accession>A0AAE0BFD0</accession>
<protein>
    <recommendedName>
        <fullName evidence="11">Ferredoxin--nitrite reductase, chloroplastic</fullName>
        <ecNumber evidence="10">1.7.7.1</ecNumber>
    </recommendedName>
</protein>
<sequence length="855" mass="93455">MRGPSLAPGSRAVLPLKSKTSLPTQSTSRTNRALSTRCEESYKGIGDKALPRSDRSAVFEDLPQVARAPTEHPPIKVLSETLASVTEAGASQPAAVDAPWEPKTELVENPQWPGQMRVREKHMMKVSPFEVAKSKNNTADGLIHKYGKNLQVLSDLAAADWDALDEESGKEVLDMTLKGMGLFHRRKTTPKRFMMRLKMPNGICTADQVDFLATCLDNLEETETSGAICADITTRMSWQLRGVDLESVPAIFDGLEEHGLTSVQSGLDNVRNLVGSPVAGLDPLELFDTRPYMRLLDDHITDNGRGNPKFTNLPRKFNIALVGTHDEFEHPHINDLAFKPARHSETGELGFNIVVGGLFSASRCDAAMCMDAWVPMSHTVALADSVLCVFRDFGFRGARNKTRLMYLIDAMGMEAFRAEVAARLPDGELARKGESILDPSWERRSILGVHAQQEEGLFWVGVNVPVGRLHANDMHEFATLAREYGDGNLRLSVEQNIVLSGVPEARVEELLAEPLLNHGGQYGGMTPFPGRIHSGLVACPGSEFCGFGLVETKANARAISDELEALLEIPNEVRMHWTGCPNSCGQAQVADLGFLGAAAKHPETKKMVPGVHLFTGGRIGPNSALAELETKSVPILGPEEWAQGQGVVPVVAQMLEERFGAVRRKTRKEAGGGVVTWSKEERVVPSREQEEIRQAYQTGSEQPQSLVDVPRSEDGSLPELWDYSDDENHWDYCVKPPSGRLTIPAAGVAGLVQLLQHWQQVRDASWGQRPATGSDVHGSRLLEVAVGAGEAPVGVSKWLGVQLALGKLWAVGAMLEKCCFLGGWSQLFSGIHSYIDPAVVPDEHMAKYFGWTTDR</sequence>
<keyword evidence="17" id="KW-1185">Reference proteome</keyword>
<dbReference type="Gene3D" id="3.90.480.20">
    <property type="match status" value="1"/>
</dbReference>
<comment type="pathway">
    <text evidence="2">Nitrogen metabolism; nitrate reduction (assimilation).</text>
</comment>
<evidence type="ECO:0000256" key="11">
    <source>
        <dbReference type="ARBA" id="ARBA00040459"/>
    </source>
</evidence>
<feature type="region of interest" description="Disordered" evidence="13">
    <location>
        <begin position="1"/>
        <end position="49"/>
    </location>
</feature>
<feature type="compositionally biased region" description="Polar residues" evidence="13">
    <location>
        <begin position="695"/>
        <end position="705"/>
    </location>
</feature>
<evidence type="ECO:0000313" key="17">
    <source>
        <dbReference type="Proteomes" id="UP001190700"/>
    </source>
</evidence>
<dbReference type="InterPro" id="IPR051329">
    <property type="entry name" value="NIR_SIR_4Fe-4S"/>
</dbReference>
<dbReference type="InterPro" id="IPR005117">
    <property type="entry name" value="NiRdtase/SiRdtase_haem-b_fer"/>
</dbReference>
<dbReference type="SUPFAM" id="SSF55124">
    <property type="entry name" value="Nitrite/Sulfite reductase N-terminal domain-like"/>
    <property type="match status" value="2"/>
</dbReference>
<proteinExistence type="inferred from homology"/>
<comment type="caution">
    <text evidence="16">The sequence shown here is derived from an EMBL/GenBank/DDBJ whole genome shotgun (WGS) entry which is preliminary data.</text>
</comment>
<dbReference type="Pfam" id="PF01077">
    <property type="entry name" value="NIR_SIR"/>
    <property type="match status" value="2"/>
</dbReference>
<dbReference type="PROSITE" id="PS00365">
    <property type="entry name" value="NIR_SIR"/>
    <property type="match status" value="1"/>
</dbReference>
<comment type="similarity">
    <text evidence="3">Belongs to the nitrite and sulfite reductase 4Fe-4S domain family.</text>
</comment>
<keyword evidence="5" id="KW-0349">Heme</keyword>
<feature type="domain" description="Nitrite/sulphite reductase 4Fe-4S" evidence="14">
    <location>
        <begin position="268"/>
        <end position="424"/>
    </location>
</feature>
<dbReference type="GO" id="GO:0020037">
    <property type="term" value="F:heme binding"/>
    <property type="evidence" value="ECO:0007669"/>
    <property type="project" value="InterPro"/>
</dbReference>
<evidence type="ECO:0000256" key="1">
    <source>
        <dbReference type="ARBA" id="ARBA00001929"/>
    </source>
</evidence>
<gene>
    <name evidence="16" type="ORF">CYMTET_54228</name>
</gene>
<feature type="domain" description="Nitrite/sulphite reductase 4Fe-4S" evidence="14">
    <location>
        <begin position="536"/>
        <end position="630"/>
    </location>
</feature>
<dbReference type="PANTHER" id="PTHR32439">
    <property type="entry name" value="FERREDOXIN--NITRITE REDUCTASE, CHLOROPLASTIC"/>
    <property type="match status" value="1"/>
</dbReference>
<evidence type="ECO:0000256" key="2">
    <source>
        <dbReference type="ARBA" id="ARBA00005096"/>
    </source>
</evidence>
<keyword evidence="7" id="KW-0560">Oxidoreductase</keyword>
<keyword evidence="9" id="KW-0411">Iron-sulfur</keyword>
<dbReference type="GO" id="GO:0051539">
    <property type="term" value="F:4 iron, 4 sulfur cluster binding"/>
    <property type="evidence" value="ECO:0007669"/>
    <property type="project" value="UniProtKB-KW"/>
</dbReference>
<dbReference type="EMBL" id="LGRX02035269">
    <property type="protein sequence ID" value="KAK3235573.1"/>
    <property type="molecule type" value="Genomic_DNA"/>
</dbReference>
<evidence type="ECO:0000256" key="3">
    <source>
        <dbReference type="ARBA" id="ARBA00010429"/>
    </source>
</evidence>
<keyword evidence="4" id="KW-0004">4Fe-4S</keyword>
<dbReference type="InterPro" id="IPR006067">
    <property type="entry name" value="NO2/SO3_Rdtase_4Fe4S_dom"/>
</dbReference>
<evidence type="ECO:0000259" key="14">
    <source>
        <dbReference type="Pfam" id="PF01077"/>
    </source>
</evidence>
<dbReference type="InterPro" id="IPR006066">
    <property type="entry name" value="NO2/SO3_Rdtase_FeS/sirohaem_BS"/>
</dbReference>
<dbReference type="SUPFAM" id="SSF56014">
    <property type="entry name" value="Nitrite and sulphite reductase 4Fe-4S domain-like"/>
    <property type="match status" value="2"/>
</dbReference>
<dbReference type="InterPro" id="IPR036136">
    <property type="entry name" value="Nit/Sulf_reduc_fer-like_dom_sf"/>
</dbReference>
<evidence type="ECO:0000256" key="6">
    <source>
        <dbReference type="ARBA" id="ARBA00022723"/>
    </source>
</evidence>
<evidence type="ECO:0000256" key="10">
    <source>
        <dbReference type="ARBA" id="ARBA00038893"/>
    </source>
</evidence>
<feature type="domain" description="Nitrite/Sulfite reductase ferredoxin-like" evidence="15">
    <location>
        <begin position="187"/>
        <end position="257"/>
    </location>
</feature>
<evidence type="ECO:0000256" key="12">
    <source>
        <dbReference type="ARBA" id="ARBA00048538"/>
    </source>
</evidence>
<comment type="cofactor">
    <cofactor evidence="1">
        <name>siroheme</name>
        <dbReference type="ChEBI" id="CHEBI:60052"/>
    </cofactor>
</comment>
<dbReference type="Gene3D" id="3.30.413.10">
    <property type="entry name" value="Sulfite Reductase Hemoprotein, domain 1"/>
    <property type="match status" value="2"/>
</dbReference>
<reference evidence="16 17" key="1">
    <citation type="journal article" date="2015" name="Genome Biol. Evol.">
        <title>Comparative Genomics of a Bacterivorous Green Alga Reveals Evolutionary Causalities and Consequences of Phago-Mixotrophic Mode of Nutrition.</title>
        <authorList>
            <person name="Burns J.A."/>
            <person name="Paasch A."/>
            <person name="Narechania A."/>
            <person name="Kim E."/>
        </authorList>
    </citation>
    <scope>NUCLEOTIDE SEQUENCE [LARGE SCALE GENOMIC DNA]</scope>
    <source>
        <strain evidence="16 17">PLY_AMNH</strain>
    </source>
</reference>
<dbReference type="AlphaFoldDB" id="A0AAE0BFD0"/>
<feature type="region of interest" description="Disordered" evidence="13">
    <location>
        <begin position="695"/>
        <end position="720"/>
    </location>
</feature>
<dbReference type="Proteomes" id="UP001190700">
    <property type="component" value="Unassembled WGS sequence"/>
</dbReference>
<evidence type="ECO:0000256" key="7">
    <source>
        <dbReference type="ARBA" id="ARBA00023002"/>
    </source>
</evidence>
<comment type="catalytic activity">
    <reaction evidence="12">
        <text>6 oxidized [2Fe-2S]-[ferredoxin] + NH4(+) + 2 H2O = nitrite + 6 reduced [2Fe-2S]-[ferredoxin] + 8 H(+)</text>
        <dbReference type="Rhea" id="RHEA:18041"/>
        <dbReference type="Rhea" id="RHEA-COMP:10000"/>
        <dbReference type="Rhea" id="RHEA-COMP:10001"/>
        <dbReference type="ChEBI" id="CHEBI:15377"/>
        <dbReference type="ChEBI" id="CHEBI:15378"/>
        <dbReference type="ChEBI" id="CHEBI:16301"/>
        <dbReference type="ChEBI" id="CHEBI:28938"/>
        <dbReference type="ChEBI" id="CHEBI:33737"/>
        <dbReference type="ChEBI" id="CHEBI:33738"/>
        <dbReference type="EC" id="1.7.7.1"/>
    </reaction>
</comment>
<evidence type="ECO:0000259" key="15">
    <source>
        <dbReference type="Pfam" id="PF03460"/>
    </source>
</evidence>
<dbReference type="GO" id="GO:0048307">
    <property type="term" value="F:ferredoxin-nitrite reductase activity"/>
    <property type="evidence" value="ECO:0007669"/>
    <property type="project" value="UniProtKB-EC"/>
</dbReference>
<keyword evidence="6" id="KW-0479">Metal-binding</keyword>
<feature type="compositionally biased region" description="Basic and acidic residues" evidence="13">
    <location>
        <begin position="37"/>
        <end position="49"/>
    </location>
</feature>
<evidence type="ECO:0000256" key="5">
    <source>
        <dbReference type="ARBA" id="ARBA00022617"/>
    </source>
</evidence>
<dbReference type="GO" id="GO:0046872">
    <property type="term" value="F:metal ion binding"/>
    <property type="evidence" value="ECO:0007669"/>
    <property type="project" value="UniProtKB-KW"/>
</dbReference>
<feature type="compositionally biased region" description="Polar residues" evidence="13">
    <location>
        <begin position="18"/>
        <end position="34"/>
    </location>
</feature>
<keyword evidence="8" id="KW-0408">Iron</keyword>
<dbReference type="EC" id="1.7.7.1" evidence="10"/>
<organism evidence="16 17">
    <name type="scientific">Cymbomonas tetramitiformis</name>
    <dbReference type="NCBI Taxonomy" id="36881"/>
    <lineage>
        <taxon>Eukaryota</taxon>
        <taxon>Viridiplantae</taxon>
        <taxon>Chlorophyta</taxon>
        <taxon>Pyramimonadophyceae</taxon>
        <taxon>Pyramimonadales</taxon>
        <taxon>Pyramimonadaceae</taxon>
        <taxon>Cymbomonas</taxon>
    </lineage>
</organism>
<feature type="domain" description="Nitrite/Sulfite reductase ferredoxin-like" evidence="15">
    <location>
        <begin position="451"/>
        <end position="514"/>
    </location>
</feature>
<name>A0AAE0BFD0_9CHLO</name>
<dbReference type="PRINTS" id="PR00397">
    <property type="entry name" value="SIROHAEM"/>
</dbReference>
<dbReference type="Pfam" id="PF03460">
    <property type="entry name" value="NIR_SIR_ferr"/>
    <property type="match status" value="2"/>
</dbReference>
<dbReference type="InterPro" id="IPR045854">
    <property type="entry name" value="NO2/SO3_Rdtase_4Fe4S_sf"/>
</dbReference>
<evidence type="ECO:0000256" key="8">
    <source>
        <dbReference type="ARBA" id="ARBA00023004"/>
    </source>
</evidence>
<evidence type="ECO:0000313" key="16">
    <source>
        <dbReference type="EMBL" id="KAK3235573.1"/>
    </source>
</evidence>